<dbReference type="AlphaFoldDB" id="A0A640MZI6"/>
<gene>
    <name evidence="1" type="ORF">LamDB_49600</name>
</gene>
<reference evidence="1" key="2">
    <citation type="submission" date="2019-12" db="EMBL/GenBank/DDBJ databases">
        <authorList>
            <person name="Hoang T.H.H."/>
            <person name="Okutani A."/>
        </authorList>
    </citation>
    <scope>NUCLEOTIDE SEQUENCE</scope>
    <source>
        <strain evidence="1">LamDB</strain>
    </source>
</reference>
<comment type="caution">
    <text evidence="1">The sequence shown here is derived from an EMBL/GenBank/DDBJ whole genome shotgun (WGS) entry which is preliminary data.</text>
</comment>
<evidence type="ECO:0000313" key="1">
    <source>
        <dbReference type="EMBL" id="GEU19284.1"/>
    </source>
</evidence>
<dbReference type="EMBL" id="BLEX01000011">
    <property type="protein sequence ID" value="GEU19284.1"/>
    <property type="molecule type" value="Genomic_DNA"/>
</dbReference>
<reference evidence="1" key="1">
    <citation type="submission" date="2019-12" db="EMBL/GenBank/DDBJ databases">
        <title>Epidemiological and comparative genomic analysis of Bacillus anthracis isolated from northern Vietnam.</title>
        <authorList>
            <person name="Hoang T.T.H."/>
            <person name="Dang D.A."/>
            <person name="Pham M.H."/>
            <person name="Luong M.H."/>
            <person name="Tran N.D."/>
            <person name="Nguyen T.H."/>
            <person name="Nguyen T.T."/>
            <person name="Inoue S."/>
            <person name="Morikawa S."/>
            <person name="Okutani A."/>
        </authorList>
    </citation>
    <scope>NUCLEOTIDE SEQUENCE</scope>
    <source>
        <strain evidence="1">LamDB</strain>
    </source>
</reference>
<name>A0A640MZI6_BACAN</name>
<sequence>MYCLKQADTQPDVFSLGRLINFIMTGNVVNNHHLFRGVSDKATNSSIEYRFEDANEMLKMLQRILEYHSSAKHVEKCQEKLKRGVFDDESEEFIMTRNDEQLCQMVLNSNNEQACFIRYMQKKRIFSM</sequence>
<proteinExistence type="predicted"/>
<accession>A0A640MZI6</accession>
<protein>
    <submittedName>
        <fullName evidence="1">Uncharacterized protein</fullName>
    </submittedName>
</protein>
<organism evidence="1">
    <name type="scientific">Bacillus anthracis</name>
    <name type="common">anthrax bacterium</name>
    <dbReference type="NCBI Taxonomy" id="1392"/>
    <lineage>
        <taxon>Bacteria</taxon>
        <taxon>Bacillati</taxon>
        <taxon>Bacillota</taxon>
        <taxon>Bacilli</taxon>
        <taxon>Bacillales</taxon>
        <taxon>Bacillaceae</taxon>
        <taxon>Bacillus</taxon>
        <taxon>Bacillus cereus group</taxon>
    </lineage>
</organism>